<feature type="transmembrane region" description="Helical" evidence="6">
    <location>
        <begin position="167"/>
        <end position="185"/>
    </location>
</feature>
<feature type="compositionally biased region" description="Polar residues" evidence="5">
    <location>
        <begin position="1"/>
        <end position="10"/>
    </location>
</feature>
<feature type="transmembrane region" description="Helical" evidence="6">
    <location>
        <begin position="98"/>
        <end position="121"/>
    </location>
</feature>
<dbReference type="OrthoDB" id="10393284at2759"/>
<feature type="transmembrane region" description="Helical" evidence="6">
    <location>
        <begin position="191"/>
        <end position="208"/>
    </location>
</feature>
<feature type="transmembrane region" description="Helical" evidence="6">
    <location>
        <begin position="220"/>
        <end position="239"/>
    </location>
</feature>
<feature type="transmembrane region" description="Helical" evidence="6">
    <location>
        <begin position="133"/>
        <end position="155"/>
    </location>
</feature>
<evidence type="ECO:0000313" key="7">
    <source>
        <dbReference type="EMBL" id="KAG8463301.1"/>
    </source>
</evidence>
<dbReference type="SUPFAM" id="SSF103481">
    <property type="entry name" value="Multidrug resistance efflux transporter EmrE"/>
    <property type="match status" value="1"/>
</dbReference>
<evidence type="ECO:0000256" key="4">
    <source>
        <dbReference type="ARBA" id="ARBA00023136"/>
    </source>
</evidence>
<dbReference type="Proteomes" id="UP000751190">
    <property type="component" value="Unassembled WGS sequence"/>
</dbReference>
<dbReference type="InterPro" id="IPR007271">
    <property type="entry name" value="Nuc_sug_transpt"/>
</dbReference>
<keyword evidence="3 6" id="KW-1133">Transmembrane helix</keyword>
<organism evidence="7 8">
    <name type="scientific">Diacronema lutheri</name>
    <name type="common">Unicellular marine alga</name>
    <name type="synonym">Monochrysis lutheri</name>
    <dbReference type="NCBI Taxonomy" id="2081491"/>
    <lineage>
        <taxon>Eukaryota</taxon>
        <taxon>Haptista</taxon>
        <taxon>Haptophyta</taxon>
        <taxon>Pavlovophyceae</taxon>
        <taxon>Pavlovales</taxon>
        <taxon>Pavlovaceae</taxon>
        <taxon>Diacronema</taxon>
    </lineage>
</organism>
<accession>A0A8J5X829</accession>
<feature type="transmembrane region" description="Helical" evidence="6">
    <location>
        <begin position="68"/>
        <end position="86"/>
    </location>
</feature>
<dbReference type="GO" id="GO:0000139">
    <property type="term" value="C:Golgi membrane"/>
    <property type="evidence" value="ECO:0007669"/>
    <property type="project" value="InterPro"/>
</dbReference>
<evidence type="ECO:0000256" key="2">
    <source>
        <dbReference type="ARBA" id="ARBA00022692"/>
    </source>
</evidence>
<keyword evidence="4 6" id="KW-0472">Membrane</keyword>
<keyword evidence="2 6" id="KW-0812">Transmembrane</keyword>
<feature type="transmembrane region" description="Helical" evidence="6">
    <location>
        <begin position="272"/>
        <end position="298"/>
    </location>
</feature>
<dbReference type="InterPro" id="IPR037185">
    <property type="entry name" value="EmrE-like"/>
</dbReference>
<evidence type="ECO:0000256" key="3">
    <source>
        <dbReference type="ARBA" id="ARBA00022989"/>
    </source>
</evidence>
<evidence type="ECO:0000256" key="6">
    <source>
        <dbReference type="SAM" id="Phobius"/>
    </source>
</evidence>
<protein>
    <submittedName>
        <fullName evidence="7">Uncharacterized protein</fullName>
    </submittedName>
</protein>
<comment type="subcellular location">
    <subcellularLocation>
        <location evidence="1">Membrane</location>
        <topology evidence="1">Multi-pass membrane protein</topology>
    </subcellularLocation>
</comment>
<evidence type="ECO:0000256" key="1">
    <source>
        <dbReference type="ARBA" id="ARBA00004141"/>
    </source>
</evidence>
<reference evidence="7" key="1">
    <citation type="submission" date="2021-05" db="EMBL/GenBank/DDBJ databases">
        <title>The genome of the haptophyte Pavlova lutheri (Diacronema luteri, Pavlovales) - a model for lipid biosynthesis in eukaryotic algae.</title>
        <authorList>
            <person name="Hulatt C.J."/>
            <person name="Posewitz M.C."/>
        </authorList>
    </citation>
    <scope>NUCLEOTIDE SEQUENCE</scope>
    <source>
        <strain evidence="7">NIVA-4/92</strain>
    </source>
</reference>
<feature type="region of interest" description="Disordered" evidence="5">
    <location>
        <begin position="1"/>
        <end position="20"/>
    </location>
</feature>
<feature type="transmembrane region" description="Helical" evidence="6">
    <location>
        <begin position="245"/>
        <end position="265"/>
    </location>
</feature>
<dbReference type="Pfam" id="PF04142">
    <property type="entry name" value="Nuc_sug_transp"/>
    <property type="match status" value="1"/>
</dbReference>
<feature type="transmembrane region" description="Helical" evidence="6">
    <location>
        <begin position="304"/>
        <end position="325"/>
    </location>
</feature>
<name>A0A8J5X829_DIALT</name>
<dbReference type="EMBL" id="JAGTXO010000016">
    <property type="protein sequence ID" value="KAG8463301.1"/>
    <property type="molecule type" value="Genomic_DNA"/>
</dbReference>
<comment type="caution">
    <text evidence="7">The sequence shown here is derived from an EMBL/GenBank/DDBJ whole genome shotgun (WGS) entry which is preliminary data.</text>
</comment>
<sequence>MGRGGQNTKHVPSPHGVEGSVKDGDAHGPLVYLGAIVLGCAVKSGTSLLNRMSRLRASDSDRLADSPAVWFASYSALFALQVVAVVREASAQRAGRGTGVRLALSPAEAALLLVVALVYTLMENLQFYVLEEVQAPVFQTFGNLKVLAAALFSRLLLGTRFKAHQHFAMALLVLGSCLLRFSVMWVSSARIAATLVLILCSGFNLVLYEKLVCKPGLSVALCNMTFYLASMLLHGALAAGTDVGLAGNLASFNLVTWGAVGGHVLNGTANTLLVVYAGAVGKQFISQGAVVALAFVGLFSKSDAFHLTPGFAAASALVFGGVWSWKYAPSAFLREPRAREPGAKPHFE</sequence>
<keyword evidence="8" id="KW-1185">Reference proteome</keyword>
<evidence type="ECO:0000256" key="5">
    <source>
        <dbReference type="SAM" id="MobiDB-lite"/>
    </source>
</evidence>
<evidence type="ECO:0000313" key="8">
    <source>
        <dbReference type="Proteomes" id="UP000751190"/>
    </source>
</evidence>
<proteinExistence type="predicted"/>
<dbReference type="AlphaFoldDB" id="A0A8J5X829"/>
<dbReference type="PANTHER" id="PTHR10231">
    <property type="entry name" value="NUCLEOTIDE-SUGAR TRANSMEMBRANE TRANSPORTER"/>
    <property type="match status" value="1"/>
</dbReference>
<feature type="transmembrane region" description="Helical" evidence="6">
    <location>
        <begin position="30"/>
        <end position="48"/>
    </location>
</feature>
<gene>
    <name evidence="7" type="ORF">KFE25_004812</name>
</gene>
<dbReference type="GO" id="GO:0015165">
    <property type="term" value="F:pyrimidine nucleotide-sugar transmembrane transporter activity"/>
    <property type="evidence" value="ECO:0007669"/>
    <property type="project" value="InterPro"/>
</dbReference>